<dbReference type="CGD" id="CAL0000165339">
    <property type="gene designation" value="Cd36_18360"/>
</dbReference>
<sequence>MLLNVLSFICLAIITNAAVVKKNEPKVIRMDVKQGVSNLVKRGDATGTSGLTQNYYAFTHLEVGSNKELTEVIIDTGSWLTHIFDVNITCSGCQGTSEYNSSQSSTVVKSGKKGQSFFGPDAYYIGELVSDSIQIGDLTIPEVLFNDVHNSSGFGYGILGLAKPSTENESVAWVARNHGLINKAAYSIIIQNLDGSDGNLIIGGYDAAKIDGEINWTSIKDSNIHALLSQVEINGETIPVNRNYTLDTGGGNGYLPEDAYNRVVANLPEDPDFGSDHSYIRCSLLEGKTFTYNLNGIDYKFPLRSLYAPGESYGYCHLALYKGDVAQLGGSIFRNLFLAVDLEGDLFGLASLKNTAETDIKSF</sequence>
<dbReference type="RefSeq" id="XP_002418314.1">
    <property type="nucleotide sequence ID" value="XM_002418269.1"/>
</dbReference>
<feature type="signal peptide" evidence="3">
    <location>
        <begin position="1"/>
        <end position="17"/>
    </location>
</feature>
<protein>
    <submittedName>
        <fullName evidence="6">Aspartyl protease, putative</fullName>
        <ecNumber evidence="6">3.4.23.24</ecNumber>
    </submittedName>
</protein>
<dbReference type="PANTHER" id="PTHR47966">
    <property type="entry name" value="BETA-SITE APP-CLEAVING ENZYME, ISOFORM A-RELATED"/>
    <property type="match status" value="1"/>
</dbReference>
<evidence type="ECO:0000259" key="4">
    <source>
        <dbReference type="PROSITE" id="PS51767"/>
    </source>
</evidence>
<dbReference type="EC" id="3.4.23.24" evidence="6"/>
<dbReference type="EMBL" id="FM992689">
    <property type="protein sequence ID" value="CAX43614.1"/>
    <property type="molecule type" value="Genomic_DNA"/>
</dbReference>
<dbReference type="CDD" id="cd05471">
    <property type="entry name" value="pepsin_like"/>
    <property type="match status" value="1"/>
</dbReference>
<accession>B9WB44</accession>
<dbReference type="Pfam" id="PF00026">
    <property type="entry name" value="Asp"/>
    <property type="match status" value="1"/>
</dbReference>
<evidence type="ECO:0000256" key="3">
    <source>
        <dbReference type="SAM" id="SignalP"/>
    </source>
</evidence>
<dbReference type="AlphaFoldDB" id="B9WB44"/>
<dbReference type="GO" id="GO:0006508">
    <property type="term" value="P:proteolysis"/>
    <property type="evidence" value="ECO:0007669"/>
    <property type="project" value="UniProtKB-KW"/>
</dbReference>
<gene>
    <name evidence="6" type="primary">SAP99</name>
    <name evidence="5" type="ordered locus">Cd36_18360</name>
    <name evidence="6" type="ORF">CD36_18360</name>
</gene>
<evidence type="ECO:0000313" key="7">
    <source>
        <dbReference type="Proteomes" id="UP000002605"/>
    </source>
</evidence>
<evidence type="ECO:0000313" key="5">
    <source>
        <dbReference type="CGD" id="CAL0000165339"/>
    </source>
</evidence>
<dbReference type="InterPro" id="IPR034164">
    <property type="entry name" value="Pepsin-like_dom"/>
</dbReference>
<evidence type="ECO:0000256" key="2">
    <source>
        <dbReference type="ARBA" id="ARBA00023157"/>
    </source>
</evidence>
<dbReference type="InterPro" id="IPR033121">
    <property type="entry name" value="PEPTIDASE_A1"/>
</dbReference>
<organism evidence="6 7">
    <name type="scientific">Candida dubliniensis (strain CD36 / ATCC MYA-646 / CBS 7987 / NCPF 3949 / NRRL Y-17841)</name>
    <name type="common">Yeast</name>
    <dbReference type="NCBI Taxonomy" id="573826"/>
    <lineage>
        <taxon>Eukaryota</taxon>
        <taxon>Fungi</taxon>
        <taxon>Dikarya</taxon>
        <taxon>Ascomycota</taxon>
        <taxon>Saccharomycotina</taxon>
        <taxon>Pichiomycetes</taxon>
        <taxon>Debaryomycetaceae</taxon>
        <taxon>Candida/Lodderomyces clade</taxon>
        <taxon>Candida</taxon>
    </lineage>
</organism>
<dbReference type="KEGG" id="cdu:CD36_18360"/>
<dbReference type="InterPro" id="IPR021109">
    <property type="entry name" value="Peptidase_aspartic_dom_sf"/>
</dbReference>
<dbReference type="PANTHER" id="PTHR47966:SF75">
    <property type="entry name" value="ENDOPEPTIDASE (CTSD), PUTATIVE (AFU_ORTHOLOGUE AFUA_4G07040)-RELATED"/>
    <property type="match status" value="1"/>
</dbReference>
<keyword evidence="2" id="KW-1015">Disulfide bond</keyword>
<reference evidence="6 7" key="1">
    <citation type="journal article" date="2009" name="Genome Res.">
        <title>Comparative genomics of the fungal pathogens Candida dubliniensis and Candida albicans.</title>
        <authorList>
            <person name="Jackson A.P."/>
            <person name="Gamble J.A."/>
            <person name="Yeomans T."/>
            <person name="Moran G.P."/>
            <person name="Saunders D."/>
            <person name="Harris D."/>
            <person name="Aslett M."/>
            <person name="Barrell J.F."/>
            <person name="Butler G."/>
            <person name="Citiulo F."/>
            <person name="Coleman D.C."/>
            <person name="de Groot P.W.J."/>
            <person name="Goodwin T.J."/>
            <person name="Quail M.A."/>
            <person name="McQuillan J."/>
            <person name="Munro C.A."/>
            <person name="Pain A."/>
            <person name="Poulter R.T."/>
            <person name="Rajandream M.A."/>
            <person name="Renauld H."/>
            <person name="Spiering M.J."/>
            <person name="Tivey A."/>
            <person name="Gow N.A.R."/>
            <person name="Barrell B."/>
            <person name="Sullivan D.J."/>
            <person name="Berriman M."/>
        </authorList>
    </citation>
    <scope>NUCLEOTIDE SEQUENCE [LARGE SCALE GENOMIC DNA]</scope>
    <source>
        <strain evidence="7">CD36 / ATCC MYA-646 / CBS 7987 / NCPF 3949 / NRRL Y-17841</strain>
    </source>
</reference>
<comment type="similarity">
    <text evidence="1">Belongs to the peptidase A1 family.</text>
</comment>
<dbReference type="GeneID" id="8046550"/>
<keyword evidence="3" id="KW-0732">Signal</keyword>
<dbReference type="SUPFAM" id="SSF50630">
    <property type="entry name" value="Acid proteases"/>
    <property type="match status" value="1"/>
</dbReference>
<dbReference type="VEuPathDB" id="FungiDB:CD36_18360"/>
<keyword evidence="7" id="KW-1185">Reference proteome</keyword>
<feature type="domain" description="Peptidase A1" evidence="4">
    <location>
        <begin position="57"/>
        <end position="350"/>
    </location>
</feature>
<keyword evidence="6" id="KW-0645">Protease</keyword>
<proteinExistence type="inferred from homology"/>
<keyword evidence="6" id="KW-0378">Hydrolase</keyword>
<dbReference type="PROSITE" id="PS51767">
    <property type="entry name" value="PEPTIDASE_A1"/>
    <property type="match status" value="1"/>
</dbReference>
<dbReference type="HOGENOM" id="CLU_013253_4_0_1"/>
<dbReference type="OrthoDB" id="5839471at2759"/>
<feature type="chain" id="PRO_5002892488" evidence="3">
    <location>
        <begin position="18"/>
        <end position="363"/>
    </location>
</feature>
<evidence type="ECO:0000313" key="6">
    <source>
        <dbReference type="EMBL" id="CAX43614.1"/>
    </source>
</evidence>
<dbReference type="Proteomes" id="UP000002605">
    <property type="component" value="Chromosome 2"/>
</dbReference>
<name>B9WB44_CANDC</name>
<evidence type="ECO:0000256" key="1">
    <source>
        <dbReference type="ARBA" id="ARBA00007447"/>
    </source>
</evidence>
<dbReference type="Gene3D" id="2.40.70.10">
    <property type="entry name" value="Acid Proteases"/>
    <property type="match status" value="2"/>
</dbReference>
<dbReference type="GO" id="GO:0004190">
    <property type="term" value="F:aspartic-type endopeptidase activity"/>
    <property type="evidence" value="ECO:0007669"/>
    <property type="project" value="InterPro"/>
</dbReference>
<dbReference type="InterPro" id="IPR001461">
    <property type="entry name" value="Aspartic_peptidase_A1"/>
</dbReference>